<evidence type="ECO:0000256" key="5">
    <source>
        <dbReference type="ARBA" id="ARBA00023295"/>
    </source>
</evidence>
<evidence type="ECO:0000256" key="4">
    <source>
        <dbReference type="ARBA" id="ARBA00023277"/>
    </source>
</evidence>
<evidence type="ECO:0000313" key="8">
    <source>
        <dbReference type="Proteomes" id="UP000215914"/>
    </source>
</evidence>
<keyword evidence="3 6" id="KW-0378">Hydrolase</keyword>
<gene>
    <name evidence="7" type="ORF">HannXRQ_Chr08g0235481</name>
</gene>
<comment type="function">
    <text evidence="6">Invertase that cleaves sucrose into glucose and fructose.</text>
</comment>
<comment type="similarity">
    <text evidence="2 6">Belongs to the glycosyl hydrolase 100 family.</text>
</comment>
<evidence type="ECO:0000256" key="2">
    <source>
        <dbReference type="ARBA" id="ARBA00007671"/>
    </source>
</evidence>
<dbReference type="OMA" id="CCRILIG"/>
<dbReference type="GO" id="GO:0033926">
    <property type="term" value="F:endo-alpha-N-acetylgalactosaminidase activity"/>
    <property type="evidence" value="ECO:0007669"/>
    <property type="project" value="UniProtKB-UniRule"/>
</dbReference>
<evidence type="ECO:0000256" key="1">
    <source>
        <dbReference type="ARBA" id="ARBA00000094"/>
    </source>
</evidence>
<comment type="catalytic activity">
    <reaction evidence="1 6">
        <text>Hydrolysis of terminal non-reducing beta-D-fructofuranoside residues in beta-D-fructofuranosides.</text>
        <dbReference type="EC" id="3.2.1.26"/>
    </reaction>
</comment>
<dbReference type="STRING" id="4232.A0A251UB96"/>
<dbReference type="SUPFAM" id="SSF48208">
    <property type="entry name" value="Six-hairpin glycosidases"/>
    <property type="match status" value="1"/>
</dbReference>
<dbReference type="InterPro" id="IPR024746">
    <property type="entry name" value="Glyco_hydro_100"/>
</dbReference>
<evidence type="ECO:0000256" key="6">
    <source>
        <dbReference type="RuleBase" id="RU367047"/>
    </source>
</evidence>
<dbReference type="Proteomes" id="UP000215914">
    <property type="component" value="Chromosome 8"/>
</dbReference>
<sequence>MVSCSCIGIGISSMKPSCCRILICYKRSSHFGLRIPVCNRSDVINSSKSRGCNRVLGFRGGVVDPKLGFRDSNRKGFCGSGSNWRRQPPFKVGVNDRRIVSKVASDYSTWVGSHVNDSTSWEKIYIQGGLNVEKVESKEDKLLDYSAADVNNNDRKESEIDKEAWNLLRGSVVNYCGSPVGTIAATDPADKLPLNYDQVFIRDFVPSALAFLLNGEGEIVKNFLLHTLQLQSWEKTVDCHSPGQGLMPASFKVRSVPLDGRPGEFEDVLDPDFGESAIGRVAPVDSGLWWIILLRAYGKITGDYTLQERVDVQTGIRLILKLCLADGFDMFPTLLVTDGSCMIDRRMGIHGHPLEIQKIYMLFSNDLIFRFHCYKSMTTITDGLQALFYSALRCSREMVIVNDTTKNLVAAVNNRLSALCFHIREYYWVDMKKINEIYRYKTEEYSTDAINKFNIYPEQIPSWLVDWFPESGGYFIGNLQPAHMDFRFFTLGNLWAIVSSLGSPKQNDGILNLIEEKWDDLVTNMPLKICYPALDNEEWRIITGSDPKNTPWSYHNGGSWPTLLWQFTLACIKMKRPELARKAIALAEKRLSTDKWPEYYDTRYGRFIGKQSRLYQTWTIAGFLTSKKLLENPEMASNLFWEEDYQLLENCVCGLGGKYGRKKCSRAALRSHHVV</sequence>
<accession>A0A251UB96</accession>
<keyword evidence="5 6" id="KW-0326">Glycosidase</keyword>
<dbReference type="GO" id="GO:0005739">
    <property type="term" value="C:mitochondrion"/>
    <property type="evidence" value="ECO:0000318"/>
    <property type="project" value="GO_Central"/>
</dbReference>
<dbReference type="InParanoid" id="A0A251UB96"/>
<proteinExistence type="inferred from homology"/>
<dbReference type="Gene3D" id="1.50.10.10">
    <property type="match status" value="1"/>
</dbReference>
<dbReference type="InterPro" id="IPR008928">
    <property type="entry name" value="6-hairpin_glycosidase_sf"/>
</dbReference>
<evidence type="ECO:0000256" key="3">
    <source>
        <dbReference type="ARBA" id="ARBA00022801"/>
    </source>
</evidence>
<keyword evidence="4 6" id="KW-0119">Carbohydrate metabolism</keyword>
<dbReference type="GO" id="GO:0004575">
    <property type="term" value="F:sucrose alpha-glucosidase activity"/>
    <property type="evidence" value="ECO:0000318"/>
    <property type="project" value="GO_Central"/>
</dbReference>
<dbReference type="GO" id="GO:0005987">
    <property type="term" value="P:sucrose catabolic process"/>
    <property type="evidence" value="ECO:0000318"/>
    <property type="project" value="GO_Central"/>
</dbReference>
<keyword evidence="8" id="KW-1185">Reference proteome</keyword>
<dbReference type="Pfam" id="PF12899">
    <property type="entry name" value="Glyco_hydro_100"/>
    <property type="match status" value="2"/>
</dbReference>
<dbReference type="PANTHER" id="PTHR31916:SF49">
    <property type="entry name" value="ALKALINE_NEUTRAL INVERTASE C, MITOCHONDRIAL"/>
    <property type="match status" value="1"/>
</dbReference>
<reference evidence="8" key="1">
    <citation type="journal article" date="2017" name="Nature">
        <title>The sunflower genome provides insights into oil metabolism, flowering and Asterid evolution.</title>
        <authorList>
            <person name="Badouin H."/>
            <person name="Gouzy J."/>
            <person name="Grassa C.J."/>
            <person name="Murat F."/>
            <person name="Staton S.E."/>
            <person name="Cottret L."/>
            <person name="Lelandais-Briere C."/>
            <person name="Owens G.L."/>
            <person name="Carrere S."/>
            <person name="Mayjonade B."/>
            <person name="Legrand L."/>
            <person name="Gill N."/>
            <person name="Kane N.C."/>
            <person name="Bowers J.E."/>
            <person name="Hubner S."/>
            <person name="Bellec A."/>
            <person name="Berard A."/>
            <person name="Berges H."/>
            <person name="Blanchet N."/>
            <person name="Boniface M.C."/>
            <person name="Brunel D."/>
            <person name="Catrice O."/>
            <person name="Chaidir N."/>
            <person name="Claudel C."/>
            <person name="Donnadieu C."/>
            <person name="Faraut T."/>
            <person name="Fievet G."/>
            <person name="Helmstetter N."/>
            <person name="King M."/>
            <person name="Knapp S.J."/>
            <person name="Lai Z."/>
            <person name="Le Paslier M.C."/>
            <person name="Lippi Y."/>
            <person name="Lorenzon L."/>
            <person name="Mandel J.R."/>
            <person name="Marage G."/>
            <person name="Marchand G."/>
            <person name="Marquand E."/>
            <person name="Bret-Mestries E."/>
            <person name="Morien E."/>
            <person name="Nambeesan S."/>
            <person name="Nguyen T."/>
            <person name="Pegot-Espagnet P."/>
            <person name="Pouilly N."/>
            <person name="Raftis F."/>
            <person name="Sallet E."/>
            <person name="Schiex T."/>
            <person name="Thomas J."/>
            <person name="Vandecasteele C."/>
            <person name="Vares D."/>
            <person name="Vear F."/>
            <person name="Vautrin S."/>
            <person name="Crespi M."/>
            <person name="Mangin B."/>
            <person name="Burke J.M."/>
            <person name="Salse J."/>
            <person name="Munos S."/>
            <person name="Vincourt P."/>
            <person name="Rieseberg L.H."/>
            <person name="Langlade N.B."/>
        </authorList>
    </citation>
    <scope>NUCLEOTIDE SEQUENCE [LARGE SCALE GENOMIC DNA]</scope>
    <source>
        <strain evidence="8">cv. SF193</strain>
    </source>
</reference>
<evidence type="ECO:0000313" key="7">
    <source>
        <dbReference type="EMBL" id="OTG19561.1"/>
    </source>
</evidence>
<dbReference type="EMBL" id="CM007897">
    <property type="protein sequence ID" value="OTG19561.1"/>
    <property type="molecule type" value="Genomic_DNA"/>
</dbReference>
<organism evidence="7 8">
    <name type="scientific">Helianthus annuus</name>
    <name type="common">Common sunflower</name>
    <dbReference type="NCBI Taxonomy" id="4232"/>
    <lineage>
        <taxon>Eukaryota</taxon>
        <taxon>Viridiplantae</taxon>
        <taxon>Streptophyta</taxon>
        <taxon>Embryophyta</taxon>
        <taxon>Tracheophyta</taxon>
        <taxon>Spermatophyta</taxon>
        <taxon>Magnoliopsida</taxon>
        <taxon>eudicotyledons</taxon>
        <taxon>Gunneridae</taxon>
        <taxon>Pentapetalae</taxon>
        <taxon>asterids</taxon>
        <taxon>campanulids</taxon>
        <taxon>Asterales</taxon>
        <taxon>Asteraceae</taxon>
        <taxon>Asteroideae</taxon>
        <taxon>Heliantheae alliance</taxon>
        <taxon>Heliantheae</taxon>
        <taxon>Helianthus</taxon>
    </lineage>
</organism>
<dbReference type="AlphaFoldDB" id="A0A251UB96"/>
<dbReference type="FunFam" id="1.50.10.10:FF:000001">
    <property type="entry name" value="probable alkaline/neutral invertase B"/>
    <property type="match status" value="1"/>
</dbReference>
<dbReference type="FunCoup" id="A0A251UB96">
    <property type="interactions" value="85"/>
</dbReference>
<dbReference type="EC" id="3.2.1.26" evidence="6"/>
<dbReference type="InterPro" id="IPR012341">
    <property type="entry name" value="6hp_glycosidase-like_sf"/>
</dbReference>
<dbReference type="PANTHER" id="PTHR31916">
    <property type="match status" value="1"/>
</dbReference>
<protein>
    <recommendedName>
        <fullName evidence="6">Alkaline/neutral invertase</fullName>
        <ecNumber evidence="6">3.2.1.26</ecNumber>
    </recommendedName>
</protein>
<name>A0A251UB96_HELAN</name>